<proteinExistence type="predicted"/>
<evidence type="ECO:0000313" key="1">
    <source>
        <dbReference type="EMBL" id="MDS1821270.1"/>
    </source>
</evidence>
<sequence length="125" mass="14067">MMTKKEKMEISMIVPVLKDMLDSYSAILINAENKDNERVIVFDDYGRGTTLLNPEILKGIDASSLSSHLYHDLATPVEDPKSRPDCVNRGLIDLDSTKACTIEIVPVDNGLHIWIKRYRHLSVVA</sequence>
<gene>
    <name evidence="1" type="ORF">QX249_11400</name>
</gene>
<protein>
    <submittedName>
        <fullName evidence="1">Uncharacterized protein</fullName>
    </submittedName>
</protein>
<organism evidence="1 2">
    <name type="scientific">Vibrio parahaemolyticus</name>
    <dbReference type="NCBI Taxonomy" id="670"/>
    <lineage>
        <taxon>Bacteria</taxon>
        <taxon>Pseudomonadati</taxon>
        <taxon>Pseudomonadota</taxon>
        <taxon>Gammaproteobacteria</taxon>
        <taxon>Vibrionales</taxon>
        <taxon>Vibrionaceae</taxon>
        <taxon>Vibrio</taxon>
    </lineage>
</organism>
<name>A0AAW8PZN2_VIBPH</name>
<dbReference type="Proteomes" id="UP001253193">
    <property type="component" value="Unassembled WGS sequence"/>
</dbReference>
<dbReference type="RefSeq" id="WP_311020143.1">
    <property type="nucleotide sequence ID" value="NZ_JAUHGG010000003.1"/>
</dbReference>
<evidence type="ECO:0000313" key="2">
    <source>
        <dbReference type="Proteomes" id="UP001253193"/>
    </source>
</evidence>
<comment type="caution">
    <text evidence="1">The sequence shown here is derived from an EMBL/GenBank/DDBJ whole genome shotgun (WGS) entry which is preliminary data.</text>
</comment>
<accession>A0AAW8PZN2</accession>
<dbReference type="EMBL" id="JAUHGG010000003">
    <property type="protein sequence ID" value="MDS1821270.1"/>
    <property type="molecule type" value="Genomic_DNA"/>
</dbReference>
<dbReference type="AlphaFoldDB" id="A0AAW8PZN2"/>
<reference evidence="1" key="1">
    <citation type="submission" date="2023-06" db="EMBL/GenBank/DDBJ databases">
        <title>Genomic Diversity of Vibrio spp. and Metagenomic Analysis of Pathogens in Florida Gulf Coastal Waters Following Hurricane Ian.</title>
        <authorList>
            <person name="Brumfield K.D."/>
        </authorList>
    </citation>
    <scope>NUCLEOTIDE SEQUENCE</scope>
    <source>
        <strain evidence="1">WBS2B-138</strain>
    </source>
</reference>